<proteinExistence type="predicted"/>
<protein>
    <submittedName>
        <fullName evidence="3">YeeE/YedE family protein</fullName>
    </submittedName>
</protein>
<comment type="caution">
    <text evidence="3">The sequence shown here is derived from an EMBL/GenBank/DDBJ whole genome shotgun (WGS) entry which is preliminary data.</text>
</comment>
<feature type="transmembrane region" description="Helical" evidence="2">
    <location>
        <begin position="85"/>
        <end position="106"/>
    </location>
</feature>
<keyword evidence="2" id="KW-0812">Transmembrane</keyword>
<evidence type="ECO:0000313" key="3">
    <source>
        <dbReference type="EMBL" id="MBO0346528.1"/>
    </source>
</evidence>
<keyword evidence="2" id="KW-0472">Membrane</keyword>
<name>A0A939EQ89_9HYPH</name>
<dbReference type="EMBL" id="JAFLNF010000006">
    <property type="protein sequence ID" value="MBO0346528.1"/>
    <property type="molecule type" value="Genomic_DNA"/>
</dbReference>
<feature type="region of interest" description="Disordered" evidence="1">
    <location>
        <begin position="1"/>
        <end position="32"/>
    </location>
</feature>
<feature type="compositionally biased region" description="Polar residues" evidence="1">
    <location>
        <begin position="1"/>
        <end position="10"/>
    </location>
</feature>
<keyword evidence="4" id="KW-1185">Reference proteome</keyword>
<gene>
    <name evidence="3" type="ORF">J0X15_14950</name>
</gene>
<reference evidence="3" key="1">
    <citation type="submission" date="2021-03" db="EMBL/GenBank/DDBJ databases">
        <title>Roseibium sp. CAU 1637 isolated from Incheon.</title>
        <authorList>
            <person name="Kim W."/>
        </authorList>
    </citation>
    <scope>NUCLEOTIDE SEQUENCE</scope>
    <source>
        <strain evidence="3">CAU 1637</strain>
    </source>
</reference>
<dbReference type="InterPro" id="IPR007272">
    <property type="entry name" value="Sulf_transp_TsuA/YedE"/>
</dbReference>
<sequence>MPRSTGSSRRTAWEEVSHNQNATSPGGAVVHCSTGSRRAAKRCDAWPQRRGQGVGAQVLVHLLTSAISFPLIARGGDVGLRVNRFFFPFGVAVALGALMLEIGMQFGGGCASGTQRTGC</sequence>
<evidence type="ECO:0000256" key="2">
    <source>
        <dbReference type="SAM" id="Phobius"/>
    </source>
</evidence>
<dbReference type="AlphaFoldDB" id="A0A939EQ89"/>
<accession>A0A939EQ89</accession>
<organism evidence="3 4">
    <name type="scientific">Roseibium limicola</name>
    <dbReference type="NCBI Taxonomy" id="2816037"/>
    <lineage>
        <taxon>Bacteria</taxon>
        <taxon>Pseudomonadati</taxon>
        <taxon>Pseudomonadota</taxon>
        <taxon>Alphaproteobacteria</taxon>
        <taxon>Hyphomicrobiales</taxon>
        <taxon>Stappiaceae</taxon>
        <taxon>Roseibium</taxon>
    </lineage>
</organism>
<dbReference type="Pfam" id="PF04143">
    <property type="entry name" value="Sulf_transp"/>
    <property type="match status" value="1"/>
</dbReference>
<dbReference type="Proteomes" id="UP000664779">
    <property type="component" value="Unassembled WGS sequence"/>
</dbReference>
<dbReference type="RefSeq" id="WP_206942455.1">
    <property type="nucleotide sequence ID" value="NZ_JAFLNF010000006.1"/>
</dbReference>
<evidence type="ECO:0000313" key="4">
    <source>
        <dbReference type="Proteomes" id="UP000664779"/>
    </source>
</evidence>
<keyword evidence="2" id="KW-1133">Transmembrane helix</keyword>
<evidence type="ECO:0000256" key="1">
    <source>
        <dbReference type="SAM" id="MobiDB-lite"/>
    </source>
</evidence>